<protein>
    <recommendedName>
        <fullName evidence="4">Zn(2)-C6 fungal-type domain-containing protein</fullName>
    </recommendedName>
</protein>
<feature type="domain" description="Zn(2)-C6 fungal-type" evidence="4">
    <location>
        <begin position="18"/>
        <end position="48"/>
    </location>
</feature>
<dbReference type="Pfam" id="PF11951">
    <property type="entry name" value="Fungal_trans_2"/>
    <property type="match status" value="1"/>
</dbReference>
<reference evidence="5" key="1">
    <citation type="submission" date="2021-06" db="EMBL/GenBank/DDBJ databases">
        <title>Candida auris outbreak in lebanese hospital.</title>
        <authorList>
            <person name="Finianos M."/>
        </authorList>
    </citation>
    <scope>NUCLEOTIDE SEQUENCE</scope>
    <source>
        <strain evidence="5">CA7LBN</strain>
    </source>
</reference>
<evidence type="ECO:0000259" key="4">
    <source>
        <dbReference type="PROSITE" id="PS50048"/>
    </source>
</evidence>
<comment type="subcellular location">
    <subcellularLocation>
        <location evidence="1">Nucleus</location>
    </subcellularLocation>
</comment>
<dbReference type="AlphaFoldDB" id="A0A8F2W5C9"/>
<evidence type="ECO:0000256" key="3">
    <source>
        <dbReference type="SAM" id="MobiDB-lite"/>
    </source>
</evidence>
<evidence type="ECO:0000313" key="5">
    <source>
        <dbReference type="EMBL" id="QWW25856.1"/>
    </source>
</evidence>
<dbReference type="Gene3D" id="4.10.240.10">
    <property type="entry name" value="Zn(2)-C6 fungal-type DNA-binding domain"/>
    <property type="match status" value="1"/>
</dbReference>
<dbReference type="SUPFAM" id="SSF57701">
    <property type="entry name" value="Zn2/Cys6 DNA-binding domain"/>
    <property type="match status" value="1"/>
</dbReference>
<evidence type="ECO:0000256" key="2">
    <source>
        <dbReference type="ARBA" id="ARBA00023242"/>
    </source>
</evidence>
<dbReference type="GO" id="GO:0000981">
    <property type="term" value="F:DNA-binding transcription factor activity, RNA polymerase II-specific"/>
    <property type="evidence" value="ECO:0007669"/>
    <property type="project" value="InterPro"/>
</dbReference>
<dbReference type="InterPro" id="IPR021858">
    <property type="entry name" value="Fun_TF"/>
</dbReference>
<dbReference type="PANTHER" id="PTHR37534:SF49">
    <property type="entry name" value="LYSINE BIOSYNTHESIS REGULATORY PROTEIN LYS14"/>
    <property type="match status" value="1"/>
</dbReference>
<dbReference type="GO" id="GO:0000976">
    <property type="term" value="F:transcription cis-regulatory region binding"/>
    <property type="evidence" value="ECO:0007669"/>
    <property type="project" value="TreeGrafter"/>
</dbReference>
<dbReference type="InterPro" id="IPR001138">
    <property type="entry name" value="Zn2Cys6_DnaBD"/>
</dbReference>
<gene>
    <name evidence="5" type="ORF">CA7LBN_004760</name>
</gene>
<accession>A0A8F2W5C9</accession>
<dbReference type="PROSITE" id="PS50048">
    <property type="entry name" value="ZN2_CY6_FUNGAL_2"/>
    <property type="match status" value="1"/>
</dbReference>
<dbReference type="Pfam" id="PF00172">
    <property type="entry name" value="Zn_clus"/>
    <property type="match status" value="1"/>
</dbReference>
<dbReference type="PANTHER" id="PTHR37534">
    <property type="entry name" value="TRANSCRIPTIONAL ACTIVATOR PROTEIN UGA3"/>
    <property type="match status" value="1"/>
</dbReference>
<dbReference type="InterPro" id="IPR036864">
    <property type="entry name" value="Zn2-C6_fun-type_DNA-bd_sf"/>
</dbReference>
<dbReference type="GO" id="GO:0008270">
    <property type="term" value="F:zinc ion binding"/>
    <property type="evidence" value="ECO:0007669"/>
    <property type="project" value="InterPro"/>
</dbReference>
<name>A0A8F2W5C9_CANAR</name>
<organism evidence="5">
    <name type="scientific">Candidozyma auris</name>
    <name type="common">Yeast</name>
    <name type="synonym">Candida auris</name>
    <dbReference type="NCBI Taxonomy" id="498019"/>
    <lineage>
        <taxon>Eukaryota</taxon>
        <taxon>Fungi</taxon>
        <taxon>Dikarya</taxon>
        <taxon>Ascomycota</taxon>
        <taxon>Saccharomycotina</taxon>
        <taxon>Pichiomycetes</taxon>
        <taxon>Metschnikowiaceae</taxon>
        <taxon>Candidozyma</taxon>
    </lineage>
</organism>
<dbReference type="GO" id="GO:0005634">
    <property type="term" value="C:nucleus"/>
    <property type="evidence" value="ECO:0007669"/>
    <property type="project" value="UniProtKB-SubCell"/>
</dbReference>
<dbReference type="PROSITE" id="PS00463">
    <property type="entry name" value="ZN2_CY6_FUNGAL_1"/>
    <property type="match status" value="1"/>
</dbReference>
<feature type="region of interest" description="Disordered" evidence="3">
    <location>
        <begin position="84"/>
        <end position="116"/>
    </location>
</feature>
<dbReference type="SMART" id="SM00066">
    <property type="entry name" value="GAL4"/>
    <property type="match status" value="1"/>
</dbReference>
<sequence>MSSEARKVIVKRRYSRAGCMECKRRKIKCDEVHPTCGNCQRVKFPCVYPAANKAKKVRSSREAKKNNLPTVQEPIKEEDMAKDHLHPHHDGPFNQALSPASSGMPTPSPSVLSSATLQSGNVNRNGLYSSSGTAPPTIPNQYNYSGMSVPSLGEYSGVPQMGQPSFPNHPQGLPHMGQPNQDALDPFSDNTRDDGPLDMLLFENVFDDANTLVNGLASFDVLDGENSSQFSAQNTPEGPNLKPFHSDIILNVAANENHFFNEVELQDFLRYGTDVDQDPERTRFWESIHGQMRDPILREQHKQPTNEELLERVNETYNLSSEELEYFRAISCRELFLFIYPFAPTVKDNEIMHVLLEFSLRFKFLVYALMALGASCLFTITKNPKHDRVQKRCTAACMKLLVQAFSDLSNNENSLRHIEGLILTVLILTTLFSDMSIVDATTVPISWISHLNKARSLLIKYESVKQRAQHNKPDSPAITIAKLWFFEFDWISKLGMPNSQITRSNVRDIHSLINPDIQGPESYTQQQMLRKLGMLIPATSTHSGFNLFSTLTTEATQALFKLLDVIAGINESESKQASPEEVGDLITSVQLVGKQKVIPFLSAESQFIIPRDNPAHPDFDDLSRKIFLPPSAYAKDTDDPNNIKYYSYCDVTQRAHYLVLSLKVFTSPGVLHLPRSHPMIKRLVAQTLKLMFFLKRKSDPCYDRNLVVAESEHYWLSKSLFDFRAIMVQLPFRITVDLTDDEDDFEKLDLFFRGLVKFGGGSGIEAVARARKNKEAARQRKVNGNDIRTSGDMEYSAMLFPVY</sequence>
<dbReference type="EMBL" id="CP076755">
    <property type="protein sequence ID" value="QWW25856.1"/>
    <property type="molecule type" value="Genomic_DNA"/>
</dbReference>
<dbReference type="GO" id="GO:0045944">
    <property type="term" value="P:positive regulation of transcription by RNA polymerase II"/>
    <property type="evidence" value="ECO:0007669"/>
    <property type="project" value="TreeGrafter"/>
</dbReference>
<dbReference type="Proteomes" id="UP000825438">
    <property type="component" value="Chromosome VII"/>
</dbReference>
<evidence type="ECO:0000256" key="1">
    <source>
        <dbReference type="ARBA" id="ARBA00004123"/>
    </source>
</evidence>
<feature type="compositionally biased region" description="Polar residues" evidence="3">
    <location>
        <begin position="95"/>
        <end position="116"/>
    </location>
</feature>
<proteinExistence type="predicted"/>
<dbReference type="CDD" id="cd00067">
    <property type="entry name" value="GAL4"/>
    <property type="match status" value="1"/>
</dbReference>
<keyword evidence="2" id="KW-0539">Nucleus</keyword>